<keyword evidence="1" id="KW-1133">Transmembrane helix</keyword>
<evidence type="ECO:0000259" key="2">
    <source>
        <dbReference type="Pfam" id="PF08404"/>
    </source>
</evidence>
<evidence type="ECO:0000313" key="3">
    <source>
        <dbReference type="EMBL" id="KMQ83526.1"/>
    </source>
</evidence>
<name>A0A0J7K045_LASNI</name>
<dbReference type="OrthoDB" id="6418634at2759"/>
<evidence type="ECO:0000256" key="1">
    <source>
        <dbReference type="SAM" id="Phobius"/>
    </source>
</evidence>
<reference evidence="3 4" key="1">
    <citation type="submission" date="2015-04" db="EMBL/GenBank/DDBJ databases">
        <title>Lasius niger genome sequencing.</title>
        <authorList>
            <person name="Konorov E.A."/>
            <person name="Nikitin M.A."/>
            <person name="Kirill M.V."/>
            <person name="Chang P."/>
        </authorList>
    </citation>
    <scope>NUCLEOTIDE SEQUENCE [LARGE SCALE GENOMIC DNA]</scope>
    <source>
        <tissue evidence="3">Whole</tissue>
    </source>
</reference>
<keyword evidence="4" id="KW-1185">Reference proteome</keyword>
<sequence length="495" mass="56820">MRIEELTPYEQEHARAYANHSLRKYLFDKYSARYPSLFANVIFETRPADTDKDFFVPKDLKDRCVVVDRLEFDETGCRTVSCFPFKEDLTGCLVNDLPRRIPIGNFLIDACQDACRHSKEFTTEYRDGRCRLLNPLKVLFAMLPETILGMKTLHYHRGLDIVDGRLRINNEYCRSYGINFDEENRDCYVTGLASFFEIILGRTIIRSINTGRYPREEVEITRSQALLMSVDGGGIVDVGGGKRRFEDDAVVGGKRMRLDDFDGKIPVSDEILIEMGQDLAVVYGVDVGLEALSKTLRKHFPRVITRLADSVVLRKSVSMLIFKSQVESVVATTRLLGMGVKGLSFATTVVGIISMFLDIFDPFEFNSVLTRRQIDKFDLDYDVYYFGNRDDYDMQMTPEQLMAVLDIDHSDEAEYLETKILEYGEALDSNIPPGRNINHLYRTVPKERSRISDAIQTAWIVFMLLCSVILIRYSIYFCLAIVIFLILKSVYSDRI</sequence>
<gene>
    <name evidence="3" type="ORF">RF55_19779</name>
</gene>
<dbReference type="PaxDb" id="67767-A0A0J7K045"/>
<organism evidence="3 4">
    <name type="scientific">Lasius niger</name>
    <name type="common">Black garden ant</name>
    <dbReference type="NCBI Taxonomy" id="67767"/>
    <lineage>
        <taxon>Eukaryota</taxon>
        <taxon>Metazoa</taxon>
        <taxon>Ecdysozoa</taxon>
        <taxon>Arthropoda</taxon>
        <taxon>Hexapoda</taxon>
        <taxon>Insecta</taxon>
        <taxon>Pterygota</taxon>
        <taxon>Neoptera</taxon>
        <taxon>Endopterygota</taxon>
        <taxon>Hymenoptera</taxon>
        <taxon>Apocrita</taxon>
        <taxon>Aculeata</taxon>
        <taxon>Formicoidea</taxon>
        <taxon>Formicidae</taxon>
        <taxon>Formicinae</taxon>
        <taxon>Lasius</taxon>
        <taxon>Lasius</taxon>
    </lineage>
</organism>
<protein>
    <submittedName>
        <fullName evidence="3">p74</fullName>
    </submittedName>
</protein>
<dbReference type="Pfam" id="PF08404">
    <property type="entry name" value="Baculo_p74_N"/>
    <property type="match status" value="1"/>
</dbReference>
<proteinExistence type="predicted"/>
<dbReference type="GO" id="GO:0019058">
    <property type="term" value="P:viral life cycle"/>
    <property type="evidence" value="ECO:0007669"/>
    <property type="project" value="InterPro"/>
</dbReference>
<feature type="transmembrane region" description="Helical" evidence="1">
    <location>
        <begin position="458"/>
        <end position="487"/>
    </location>
</feature>
<dbReference type="EMBL" id="LBMM01019468">
    <property type="protein sequence ID" value="KMQ83526.1"/>
    <property type="molecule type" value="Genomic_DNA"/>
</dbReference>
<dbReference type="InterPro" id="IPR013613">
    <property type="entry name" value="Baculo_p74_N"/>
</dbReference>
<keyword evidence="1" id="KW-0812">Transmembrane</keyword>
<dbReference type="Proteomes" id="UP000036403">
    <property type="component" value="Unassembled WGS sequence"/>
</dbReference>
<keyword evidence="1" id="KW-0472">Membrane</keyword>
<dbReference type="AlphaFoldDB" id="A0A0J7K045"/>
<dbReference type="InterPro" id="IPR007663">
    <property type="entry name" value="Baculo_p74"/>
</dbReference>
<accession>A0A0J7K045</accession>
<evidence type="ECO:0000313" key="4">
    <source>
        <dbReference type="Proteomes" id="UP000036403"/>
    </source>
</evidence>
<feature type="domain" description="Baculoviridae p74 N-terminal" evidence="2">
    <location>
        <begin position="12"/>
        <end position="98"/>
    </location>
</feature>
<dbReference type="Pfam" id="PF04583">
    <property type="entry name" value="Baculo_p74"/>
    <property type="match status" value="1"/>
</dbReference>
<comment type="caution">
    <text evidence="3">The sequence shown here is derived from an EMBL/GenBank/DDBJ whole genome shotgun (WGS) entry which is preliminary data.</text>
</comment>